<organism evidence="2 3">
    <name type="scientific">Spirosoma validum</name>
    <dbReference type="NCBI Taxonomy" id="2771355"/>
    <lineage>
        <taxon>Bacteria</taxon>
        <taxon>Pseudomonadati</taxon>
        <taxon>Bacteroidota</taxon>
        <taxon>Cytophagia</taxon>
        <taxon>Cytophagales</taxon>
        <taxon>Cytophagaceae</taxon>
        <taxon>Spirosoma</taxon>
    </lineage>
</organism>
<evidence type="ECO:0000313" key="3">
    <source>
        <dbReference type="Proteomes" id="UP000653797"/>
    </source>
</evidence>
<accession>A0A927B5Y9</accession>
<evidence type="ECO:0000313" key="2">
    <source>
        <dbReference type="EMBL" id="MBD2756290.1"/>
    </source>
</evidence>
<sequence length="110" mass="12157">MATLAHSTTAYTNAPSANWLTSYKNFVARAEFNRFGWAVTALAIQGCLLSPTLLLVMAYFKGGDWQFLTSMLCFLLVLIPILSAMSVKYIFPAFATSFVIHLTVILITLL</sequence>
<dbReference type="AlphaFoldDB" id="A0A927B5Y9"/>
<proteinExistence type="predicted"/>
<keyword evidence="1" id="KW-1133">Transmembrane helix</keyword>
<dbReference type="RefSeq" id="WP_191041903.1">
    <property type="nucleotide sequence ID" value="NZ_JACXAA010000011.1"/>
</dbReference>
<name>A0A927B5Y9_9BACT</name>
<feature type="transmembrane region" description="Helical" evidence="1">
    <location>
        <begin position="35"/>
        <end position="60"/>
    </location>
</feature>
<keyword evidence="3" id="KW-1185">Reference proteome</keyword>
<dbReference type="Proteomes" id="UP000653797">
    <property type="component" value="Unassembled WGS sequence"/>
</dbReference>
<evidence type="ECO:0000256" key="1">
    <source>
        <dbReference type="SAM" id="Phobius"/>
    </source>
</evidence>
<reference evidence="2" key="1">
    <citation type="submission" date="2020-09" db="EMBL/GenBank/DDBJ databases">
        <authorList>
            <person name="Kim M.K."/>
        </authorList>
    </citation>
    <scope>NUCLEOTIDE SEQUENCE</scope>
    <source>
        <strain evidence="2">BT704</strain>
    </source>
</reference>
<gene>
    <name evidence="2" type="ORF">IC230_25555</name>
</gene>
<keyword evidence="1" id="KW-0812">Transmembrane</keyword>
<feature type="transmembrane region" description="Helical" evidence="1">
    <location>
        <begin position="67"/>
        <end position="83"/>
    </location>
</feature>
<comment type="caution">
    <text evidence="2">The sequence shown here is derived from an EMBL/GenBank/DDBJ whole genome shotgun (WGS) entry which is preliminary data.</text>
</comment>
<protein>
    <submittedName>
        <fullName evidence="2">Uncharacterized protein</fullName>
    </submittedName>
</protein>
<dbReference type="EMBL" id="JACXAA010000011">
    <property type="protein sequence ID" value="MBD2756290.1"/>
    <property type="molecule type" value="Genomic_DNA"/>
</dbReference>
<keyword evidence="1" id="KW-0472">Membrane</keyword>
<feature type="transmembrane region" description="Helical" evidence="1">
    <location>
        <begin position="89"/>
        <end position="109"/>
    </location>
</feature>